<name>A0A830BX84_9LAMI</name>
<sequence>NDKHFLTGGMENIIRSFDLNEPDRASWDYNNPFGCGLAKIVGTLVTQSPVTSAEVSRSGNLITTVDGPFVKVWDIRRYKKVGKGLLPSYVTAKSHIITLLAQSASLEPESSNNFIAAGENWIGVFDYDSGVQLGCKKGSFGHMNPVRFSPDSKSFASGSTDGIVRIWKFKESNNAEQETSDASEQVPDIKDPEEEIFLKGMKFFWTSNKIPPVRDQQKEPICVQYAITACTFQRFKTSKEGKMSSPPIPATSRIRIGGFGSITKDLENRFEEVIERLKIQPLIGGMMCDQYFFQNFQRNHVGTDVLELYEPQGDLMEGHAVLIVGYGISKAELLDEICWPVKTHLTDPE</sequence>
<dbReference type="EMBL" id="BMAC01000220">
    <property type="protein sequence ID" value="GFP90572.1"/>
    <property type="molecule type" value="Genomic_DNA"/>
</dbReference>
<keyword evidence="2" id="KW-0677">Repeat</keyword>
<dbReference type="PANTHER" id="PTHR19877">
    <property type="entry name" value="EUKARYOTIC TRANSLATION INITIATION FACTOR 3 SUBUNIT I"/>
    <property type="match status" value="1"/>
</dbReference>
<evidence type="ECO:0000256" key="5">
    <source>
        <dbReference type="PROSITE-ProRule" id="PRU00221"/>
    </source>
</evidence>
<reference evidence="6" key="1">
    <citation type="submission" date="2020-07" db="EMBL/GenBank/DDBJ databases">
        <title>Ethylene signaling mediates host invasion by parasitic plants.</title>
        <authorList>
            <person name="Yoshida S."/>
        </authorList>
    </citation>
    <scope>NUCLEOTIDE SEQUENCE</scope>
    <source>
        <strain evidence="6">Okayama</strain>
    </source>
</reference>
<keyword evidence="6" id="KW-0418">Kinase</keyword>
<comment type="caution">
    <text evidence="6">The sequence shown here is derived from an EMBL/GenBank/DDBJ whole genome shotgun (WGS) entry which is preliminary data.</text>
</comment>
<accession>A0A830BX84</accession>
<feature type="repeat" description="WD" evidence="5">
    <location>
        <begin position="136"/>
        <end position="177"/>
    </location>
</feature>
<dbReference type="OrthoDB" id="538223at2759"/>
<dbReference type="Gene3D" id="2.130.10.10">
    <property type="entry name" value="YVTN repeat-like/Quinoprotein amine dehydrogenase"/>
    <property type="match status" value="1"/>
</dbReference>
<keyword evidence="1 5" id="KW-0853">WD repeat</keyword>
<comment type="similarity">
    <text evidence="3">Belongs to the WD repeat STRAP family.</text>
</comment>
<dbReference type="GO" id="GO:0032797">
    <property type="term" value="C:SMN complex"/>
    <property type="evidence" value="ECO:0007669"/>
    <property type="project" value="TreeGrafter"/>
</dbReference>
<dbReference type="SUPFAM" id="SSF54001">
    <property type="entry name" value="Cysteine proteinases"/>
    <property type="match status" value="1"/>
</dbReference>
<organism evidence="6 7">
    <name type="scientific">Phtheirospermum japonicum</name>
    <dbReference type="NCBI Taxonomy" id="374723"/>
    <lineage>
        <taxon>Eukaryota</taxon>
        <taxon>Viridiplantae</taxon>
        <taxon>Streptophyta</taxon>
        <taxon>Embryophyta</taxon>
        <taxon>Tracheophyta</taxon>
        <taxon>Spermatophyta</taxon>
        <taxon>Magnoliopsida</taxon>
        <taxon>eudicotyledons</taxon>
        <taxon>Gunneridae</taxon>
        <taxon>Pentapetalae</taxon>
        <taxon>asterids</taxon>
        <taxon>lamiids</taxon>
        <taxon>Lamiales</taxon>
        <taxon>Orobanchaceae</taxon>
        <taxon>Orobanchaceae incertae sedis</taxon>
        <taxon>Phtheirospermum</taxon>
    </lineage>
</organism>
<proteinExistence type="inferred from homology"/>
<dbReference type="InterPro" id="IPR036322">
    <property type="entry name" value="WD40_repeat_dom_sf"/>
</dbReference>
<evidence type="ECO:0000256" key="2">
    <source>
        <dbReference type="ARBA" id="ARBA00022737"/>
    </source>
</evidence>
<dbReference type="InterPro" id="IPR001680">
    <property type="entry name" value="WD40_rpt"/>
</dbReference>
<dbReference type="GO" id="GO:0003723">
    <property type="term" value="F:RNA binding"/>
    <property type="evidence" value="ECO:0007669"/>
    <property type="project" value="TreeGrafter"/>
</dbReference>
<evidence type="ECO:0000313" key="6">
    <source>
        <dbReference type="EMBL" id="GFP90572.1"/>
    </source>
</evidence>
<dbReference type="PANTHER" id="PTHR19877:SF15">
    <property type="entry name" value="SERINE-THREONINE KINASE RECEPTOR-ASSOCIATED PROTEIN-LIKE"/>
    <property type="match status" value="1"/>
</dbReference>
<dbReference type="GO" id="GO:0000387">
    <property type="term" value="P:spliceosomal snRNP assembly"/>
    <property type="evidence" value="ECO:0007669"/>
    <property type="project" value="TreeGrafter"/>
</dbReference>
<keyword evidence="6" id="KW-0675">Receptor</keyword>
<dbReference type="PROSITE" id="PS50082">
    <property type="entry name" value="WD_REPEATS_2"/>
    <property type="match status" value="1"/>
</dbReference>
<feature type="non-terminal residue" evidence="6">
    <location>
        <position position="349"/>
    </location>
</feature>
<dbReference type="AlphaFoldDB" id="A0A830BX84"/>
<dbReference type="SMART" id="SM00320">
    <property type="entry name" value="WD40"/>
    <property type="match status" value="2"/>
</dbReference>
<dbReference type="InterPro" id="IPR015943">
    <property type="entry name" value="WD40/YVTN_repeat-like_dom_sf"/>
</dbReference>
<protein>
    <recommendedName>
        <fullName evidence="4">Serine-threonine kinase receptor-associated protein</fullName>
    </recommendedName>
</protein>
<evidence type="ECO:0000256" key="3">
    <source>
        <dbReference type="ARBA" id="ARBA00038394"/>
    </source>
</evidence>
<dbReference type="SUPFAM" id="SSF50978">
    <property type="entry name" value="WD40 repeat-like"/>
    <property type="match status" value="1"/>
</dbReference>
<keyword evidence="6" id="KW-0808">Transferase</keyword>
<dbReference type="GO" id="GO:0016301">
    <property type="term" value="F:kinase activity"/>
    <property type="evidence" value="ECO:0007669"/>
    <property type="project" value="UniProtKB-KW"/>
</dbReference>
<dbReference type="PROSITE" id="PS50294">
    <property type="entry name" value="WD_REPEATS_REGION"/>
    <property type="match status" value="1"/>
</dbReference>
<keyword evidence="7" id="KW-1185">Reference proteome</keyword>
<dbReference type="Proteomes" id="UP000653305">
    <property type="component" value="Unassembled WGS sequence"/>
</dbReference>
<gene>
    <name evidence="6" type="ORF">PHJA_001201300</name>
</gene>
<evidence type="ECO:0000313" key="7">
    <source>
        <dbReference type="Proteomes" id="UP000653305"/>
    </source>
</evidence>
<evidence type="ECO:0000256" key="1">
    <source>
        <dbReference type="ARBA" id="ARBA00022574"/>
    </source>
</evidence>
<evidence type="ECO:0000256" key="4">
    <source>
        <dbReference type="ARBA" id="ARBA00040390"/>
    </source>
</evidence>
<dbReference type="InterPro" id="IPR038765">
    <property type="entry name" value="Papain-like_cys_pep_sf"/>
</dbReference>
<dbReference type="Pfam" id="PF00400">
    <property type="entry name" value="WD40"/>
    <property type="match status" value="1"/>
</dbReference>